<dbReference type="EMBL" id="JACHIR010000001">
    <property type="protein sequence ID" value="MBB5890499.1"/>
    <property type="molecule type" value="Genomic_DNA"/>
</dbReference>
<proteinExistence type="predicted"/>
<gene>
    <name evidence="3" type="ORF">BJ998_001695</name>
</gene>
<dbReference type="GO" id="GO:0016787">
    <property type="term" value="F:hydrolase activity"/>
    <property type="evidence" value="ECO:0007669"/>
    <property type="project" value="UniProtKB-KW"/>
</dbReference>
<dbReference type="Proteomes" id="UP000585638">
    <property type="component" value="Unassembled WGS sequence"/>
</dbReference>
<dbReference type="InterPro" id="IPR000639">
    <property type="entry name" value="Epox_hydrolase-like"/>
</dbReference>
<dbReference type="PRINTS" id="PR00111">
    <property type="entry name" value="ABHYDROLASE"/>
</dbReference>
<dbReference type="PANTHER" id="PTHR43798:SF31">
    <property type="entry name" value="AB HYDROLASE SUPERFAMILY PROTEIN YCLE"/>
    <property type="match status" value="1"/>
</dbReference>
<dbReference type="PANTHER" id="PTHR43798">
    <property type="entry name" value="MONOACYLGLYCEROL LIPASE"/>
    <property type="match status" value="1"/>
</dbReference>
<evidence type="ECO:0000259" key="2">
    <source>
        <dbReference type="Pfam" id="PF00561"/>
    </source>
</evidence>
<keyword evidence="4" id="KW-1185">Reference proteome</keyword>
<dbReference type="InterPro" id="IPR050266">
    <property type="entry name" value="AB_hydrolase_sf"/>
</dbReference>
<dbReference type="Gene3D" id="3.40.50.1820">
    <property type="entry name" value="alpha/beta hydrolase"/>
    <property type="match status" value="1"/>
</dbReference>
<feature type="domain" description="AB hydrolase-1" evidence="2">
    <location>
        <begin position="3"/>
        <end position="236"/>
    </location>
</feature>
<dbReference type="AlphaFoldDB" id="A0A7W9NFG7"/>
<evidence type="ECO:0000313" key="3">
    <source>
        <dbReference type="EMBL" id="MBB5890499.1"/>
    </source>
</evidence>
<dbReference type="RefSeq" id="WP_184859999.1">
    <property type="nucleotide sequence ID" value="NZ_BAAAWY010000070.1"/>
</dbReference>
<dbReference type="InterPro" id="IPR000073">
    <property type="entry name" value="AB_hydrolase_1"/>
</dbReference>
<reference evidence="3 4" key="1">
    <citation type="submission" date="2020-08" db="EMBL/GenBank/DDBJ databases">
        <title>Sequencing the genomes of 1000 actinobacteria strains.</title>
        <authorList>
            <person name="Klenk H.-P."/>
        </authorList>
    </citation>
    <scope>NUCLEOTIDE SEQUENCE [LARGE SCALE GENOMIC DNA]</scope>
    <source>
        <strain evidence="3 4">DSM 43851</strain>
    </source>
</reference>
<dbReference type="Pfam" id="PF00561">
    <property type="entry name" value="Abhydrolase_1"/>
    <property type="match status" value="1"/>
</dbReference>
<evidence type="ECO:0000256" key="1">
    <source>
        <dbReference type="ARBA" id="ARBA00022801"/>
    </source>
</evidence>
<dbReference type="SUPFAM" id="SSF53474">
    <property type="entry name" value="alpha/beta-Hydrolases"/>
    <property type="match status" value="1"/>
</dbReference>
<evidence type="ECO:0000313" key="4">
    <source>
        <dbReference type="Proteomes" id="UP000585638"/>
    </source>
</evidence>
<dbReference type="InterPro" id="IPR029058">
    <property type="entry name" value="AB_hydrolase_fold"/>
</dbReference>
<accession>A0A7W9NFG7</accession>
<keyword evidence="1" id="KW-0378">Hydrolase</keyword>
<dbReference type="GO" id="GO:0016020">
    <property type="term" value="C:membrane"/>
    <property type="evidence" value="ECO:0007669"/>
    <property type="project" value="TreeGrafter"/>
</dbReference>
<comment type="caution">
    <text evidence="3">The sequence shown here is derived from an EMBL/GenBank/DDBJ whole genome shotgun (WGS) entry which is preliminary data.</text>
</comment>
<name>A0A7W9NFG7_9PSEU</name>
<dbReference type="PRINTS" id="PR00412">
    <property type="entry name" value="EPOXHYDRLASE"/>
</dbReference>
<sequence length="262" mass="28158">MVTVLLLHGLGGDHRGLRDLADALDGVDVVVPDLPGYGASPPLTVPHTLENYAAEIERLRLSLGLDRFVLAGHSLGASISLVYAARYGSALDGLCLFNPVSEATGLTAWLGKLYYRIGSWLPSRAARFWLCSKPAVYLADAFVIVTPDKARRRWILEMDYENYRNASVPAMTEAFLSYFDTRFADLAASVDVPTLVVTGTRDGIAPVDAVTALHQGIAGSELIIEPGAGHLFPAEDPGRAADLLNAFLRRVTPTVTPNVDLG</sequence>
<protein>
    <submittedName>
        <fullName evidence="3">Pimeloyl-ACP methyl ester carboxylesterase</fullName>
    </submittedName>
</protein>
<organism evidence="3 4">
    <name type="scientific">Kutzneria kofuensis</name>
    <dbReference type="NCBI Taxonomy" id="103725"/>
    <lineage>
        <taxon>Bacteria</taxon>
        <taxon>Bacillati</taxon>
        <taxon>Actinomycetota</taxon>
        <taxon>Actinomycetes</taxon>
        <taxon>Pseudonocardiales</taxon>
        <taxon>Pseudonocardiaceae</taxon>
        <taxon>Kutzneria</taxon>
    </lineage>
</organism>